<proteinExistence type="predicted"/>
<dbReference type="GO" id="GO:0046323">
    <property type="term" value="P:D-glucose import"/>
    <property type="evidence" value="ECO:0007669"/>
    <property type="project" value="TreeGrafter"/>
</dbReference>
<dbReference type="InterPro" id="IPR036259">
    <property type="entry name" value="MFS_trans_sf"/>
</dbReference>
<keyword evidence="8" id="KW-1185">Reference proteome</keyword>
<dbReference type="GO" id="GO:0055056">
    <property type="term" value="F:D-glucose transmembrane transporter activity"/>
    <property type="evidence" value="ECO:0007669"/>
    <property type="project" value="TreeGrafter"/>
</dbReference>
<evidence type="ECO:0000259" key="6">
    <source>
        <dbReference type="PROSITE" id="PS50850"/>
    </source>
</evidence>
<evidence type="ECO:0000256" key="5">
    <source>
        <dbReference type="SAM" id="Phobius"/>
    </source>
</evidence>
<protein>
    <submittedName>
        <fullName evidence="7">GTR11 protein</fullName>
    </submittedName>
</protein>
<organism evidence="7 8">
    <name type="scientific">Sylvietta virens</name>
    <name type="common">Green crombec</name>
    <dbReference type="NCBI Taxonomy" id="208069"/>
    <lineage>
        <taxon>Eukaryota</taxon>
        <taxon>Metazoa</taxon>
        <taxon>Chordata</taxon>
        <taxon>Craniata</taxon>
        <taxon>Vertebrata</taxon>
        <taxon>Euteleostomi</taxon>
        <taxon>Archelosauria</taxon>
        <taxon>Archosauria</taxon>
        <taxon>Dinosauria</taxon>
        <taxon>Saurischia</taxon>
        <taxon>Theropoda</taxon>
        <taxon>Coelurosauria</taxon>
        <taxon>Aves</taxon>
        <taxon>Neognathae</taxon>
        <taxon>Neoaves</taxon>
        <taxon>Telluraves</taxon>
        <taxon>Australaves</taxon>
        <taxon>Passeriformes</taxon>
        <taxon>Sylvioidea</taxon>
        <taxon>Sylviidae</taxon>
        <taxon>Acrocephalinae</taxon>
        <taxon>Sylvietta</taxon>
    </lineage>
</organism>
<dbReference type="InterPro" id="IPR020846">
    <property type="entry name" value="MFS_dom"/>
</dbReference>
<dbReference type="InterPro" id="IPR045263">
    <property type="entry name" value="GLUT"/>
</dbReference>
<keyword evidence="2 5" id="KW-0812">Transmembrane</keyword>
<feature type="transmembrane region" description="Helical" evidence="5">
    <location>
        <begin position="42"/>
        <end position="64"/>
    </location>
</feature>
<dbReference type="GO" id="GO:0005886">
    <property type="term" value="C:plasma membrane"/>
    <property type="evidence" value="ECO:0007669"/>
    <property type="project" value="TreeGrafter"/>
</dbReference>
<evidence type="ECO:0000256" key="1">
    <source>
        <dbReference type="ARBA" id="ARBA00004141"/>
    </source>
</evidence>
<name>A0A7L0KU24_9SYLV</name>
<evidence type="ECO:0000256" key="3">
    <source>
        <dbReference type="ARBA" id="ARBA00022989"/>
    </source>
</evidence>
<dbReference type="AlphaFoldDB" id="A0A7L0KU24"/>
<gene>
    <name evidence="7" type="primary">Slc2a11_1</name>
    <name evidence="7" type="ORF">SYLVIR_R07109</name>
</gene>
<evidence type="ECO:0000313" key="7">
    <source>
        <dbReference type="EMBL" id="NXK60405.1"/>
    </source>
</evidence>
<feature type="domain" description="Major facilitator superfamily (MFS) profile" evidence="6">
    <location>
        <begin position="1"/>
        <end position="201"/>
    </location>
</feature>
<dbReference type="Pfam" id="PF00083">
    <property type="entry name" value="Sugar_tr"/>
    <property type="match status" value="1"/>
</dbReference>
<evidence type="ECO:0000256" key="2">
    <source>
        <dbReference type="ARBA" id="ARBA00022692"/>
    </source>
</evidence>
<feature type="transmembrane region" description="Helical" evidence="5">
    <location>
        <begin position="132"/>
        <end position="152"/>
    </location>
</feature>
<dbReference type="GO" id="GO:0070837">
    <property type="term" value="P:dehydroascorbic acid transport"/>
    <property type="evidence" value="ECO:0007669"/>
    <property type="project" value="TreeGrafter"/>
</dbReference>
<comment type="subcellular location">
    <subcellularLocation>
        <location evidence="1">Membrane</location>
        <topology evidence="1">Multi-pass membrane protein</topology>
    </subcellularLocation>
</comment>
<dbReference type="PROSITE" id="PS50850">
    <property type="entry name" value="MFS"/>
    <property type="match status" value="1"/>
</dbReference>
<dbReference type="Proteomes" id="UP000567822">
    <property type="component" value="Unassembled WGS sequence"/>
</dbReference>
<accession>A0A7L0KU24</accession>
<dbReference type="PANTHER" id="PTHR23503:SF1">
    <property type="entry name" value="MAJOR FACILITATOR SUPERFAMILY (MFS) PROFILE DOMAIN-CONTAINING PROTEIN"/>
    <property type="match status" value="1"/>
</dbReference>
<sequence length="201" mass="21897">GIGGTFQYGYNVSIINAPTQHIHKFLNETWSSRYHKELNPDLLTFLWSVIASIFSLGGLCGALIGGSMAIRLGRSVAVAGLEKHVCFSCLPTGKRQFLLIGKWFFHLLAGVGLCVQPLYIGEFAPKHLRGGLAMGTSIFLTGGILTGQIIGLRELLGGEKHWPLLLSSSCIPALAQLLFLPWFPESPRYLLIDRGDELSCA</sequence>
<keyword evidence="3 5" id="KW-1133">Transmembrane helix</keyword>
<evidence type="ECO:0000256" key="4">
    <source>
        <dbReference type="ARBA" id="ARBA00023136"/>
    </source>
</evidence>
<dbReference type="PANTHER" id="PTHR23503">
    <property type="entry name" value="SOLUTE CARRIER FAMILY 2"/>
    <property type="match status" value="1"/>
</dbReference>
<feature type="transmembrane region" description="Helical" evidence="5">
    <location>
        <begin position="164"/>
        <end position="183"/>
    </location>
</feature>
<dbReference type="Gene3D" id="1.20.1250.20">
    <property type="entry name" value="MFS general substrate transporter like domains"/>
    <property type="match status" value="1"/>
</dbReference>
<feature type="non-terminal residue" evidence="7">
    <location>
        <position position="1"/>
    </location>
</feature>
<feature type="non-terminal residue" evidence="7">
    <location>
        <position position="201"/>
    </location>
</feature>
<dbReference type="SUPFAM" id="SSF103473">
    <property type="entry name" value="MFS general substrate transporter"/>
    <property type="match status" value="1"/>
</dbReference>
<comment type="caution">
    <text evidence="7">The sequence shown here is derived from an EMBL/GenBank/DDBJ whole genome shotgun (WGS) entry which is preliminary data.</text>
</comment>
<reference evidence="7 8" key="1">
    <citation type="submission" date="2019-09" db="EMBL/GenBank/DDBJ databases">
        <title>Bird 10,000 Genomes (B10K) Project - Family phase.</title>
        <authorList>
            <person name="Zhang G."/>
        </authorList>
    </citation>
    <scope>NUCLEOTIDE SEQUENCE [LARGE SCALE GENOMIC DNA]</scope>
    <source>
        <strain evidence="7">B10K-DU-009-59</strain>
        <tissue evidence="7">Muscle</tissue>
    </source>
</reference>
<evidence type="ECO:0000313" key="8">
    <source>
        <dbReference type="Proteomes" id="UP000567822"/>
    </source>
</evidence>
<feature type="transmembrane region" description="Helical" evidence="5">
    <location>
        <begin position="103"/>
        <end position="120"/>
    </location>
</feature>
<dbReference type="InterPro" id="IPR005828">
    <property type="entry name" value="MFS_sugar_transport-like"/>
</dbReference>
<dbReference type="EMBL" id="VXAN01000045">
    <property type="protein sequence ID" value="NXK60405.1"/>
    <property type="molecule type" value="Genomic_DNA"/>
</dbReference>
<keyword evidence="4 5" id="KW-0472">Membrane</keyword>